<gene>
    <name evidence="8" type="ORF">SAMN05216370_0050</name>
</gene>
<dbReference type="RefSeq" id="WP_090256237.1">
    <property type="nucleotide sequence ID" value="NZ_FMTL01000011.1"/>
</dbReference>
<dbReference type="CDD" id="cd01120">
    <property type="entry name" value="RecA-like_superfamily"/>
    <property type="match status" value="1"/>
</dbReference>
<protein>
    <submittedName>
        <fullName evidence="8">Type IV secretion-system coupling protein DNA-binding domain-containing protein</fullName>
    </submittedName>
</protein>
<keyword evidence="2" id="KW-1003">Cell membrane</keyword>
<evidence type="ECO:0000256" key="3">
    <source>
        <dbReference type="ARBA" id="ARBA00022692"/>
    </source>
</evidence>
<dbReference type="InterPro" id="IPR027417">
    <property type="entry name" value="P-loop_NTPase"/>
</dbReference>
<evidence type="ECO:0000256" key="4">
    <source>
        <dbReference type="ARBA" id="ARBA00022989"/>
    </source>
</evidence>
<dbReference type="GO" id="GO:0005886">
    <property type="term" value="C:plasma membrane"/>
    <property type="evidence" value="ECO:0007669"/>
    <property type="project" value="UniProtKB-SubCell"/>
</dbReference>
<evidence type="ECO:0000259" key="7">
    <source>
        <dbReference type="Pfam" id="PF10412"/>
    </source>
</evidence>
<keyword evidence="8" id="KW-0238">DNA-binding</keyword>
<keyword evidence="3 6" id="KW-0812">Transmembrane</keyword>
<name>A0AB37ZDV5_9PSED</name>
<dbReference type="GO" id="GO:0003677">
    <property type="term" value="F:DNA binding"/>
    <property type="evidence" value="ECO:0007669"/>
    <property type="project" value="UniProtKB-KW"/>
</dbReference>
<accession>A0AB37ZDV5</accession>
<evidence type="ECO:0000313" key="9">
    <source>
        <dbReference type="Proteomes" id="UP000242418"/>
    </source>
</evidence>
<feature type="transmembrane region" description="Helical" evidence="6">
    <location>
        <begin position="52"/>
        <end position="72"/>
    </location>
</feature>
<sequence>MRDEERRQFGLILFLLMPAVFWTMAVKKTEVLTEPKWKSAWELMKHTHEKPILLGAVIGGVVMAIFLIWLMAQLGKSEFGGAPFRKFLRGTKTSSLSALKSKTREKKKAQVTIAEIPLPTKVENLHLLVQGATGSGKSVLMRELAYTALKRGDRAIFLDPNGDMYSKFGRPGDVVLNPYDSRTKGWSFFNEIRADYDFHRYALSLVPRGQTADAEEWCAYGRLLLRETARKLKTIGQPSVAELFRWTTIAPPEDLREFLVGTTAESLFAGSSEASKALTSARFVLSDKLPEHLNMPAGDFSLRNWLENDTGNLYITWREDMAEALKPLISAWIDAVFVSILSMPEDENRRVWAFIDELASLEKLASLEAALTKGRKHGLRVVAGLQSTAQLDDIYGRDSAQTLRSCFRSLAVLGGSKTDPRTCEDMSKALGQHEVERDRYSKNMGEKTSRTKAEDVKMESIVTPSEIASLPELTGFLALAGDFPVARFKLEPLNFKKINEPFMERVA</sequence>
<dbReference type="AlphaFoldDB" id="A0AB37ZDV5"/>
<dbReference type="CDD" id="cd01127">
    <property type="entry name" value="TrwB_TraG_TraD_VirD4"/>
    <property type="match status" value="1"/>
</dbReference>
<dbReference type="EMBL" id="FMTL01000011">
    <property type="protein sequence ID" value="SCW89580.1"/>
    <property type="molecule type" value="Genomic_DNA"/>
</dbReference>
<keyword evidence="5 6" id="KW-0472">Membrane</keyword>
<evidence type="ECO:0000256" key="6">
    <source>
        <dbReference type="SAM" id="Phobius"/>
    </source>
</evidence>
<evidence type="ECO:0000313" key="8">
    <source>
        <dbReference type="EMBL" id="SCW89580.1"/>
    </source>
</evidence>
<dbReference type="SUPFAM" id="SSF52540">
    <property type="entry name" value="P-loop containing nucleoside triphosphate hydrolases"/>
    <property type="match status" value="1"/>
</dbReference>
<keyword evidence="4 6" id="KW-1133">Transmembrane helix</keyword>
<comment type="caution">
    <text evidence="8">The sequence shown here is derived from an EMBL/GenBank/DDBJ whole genome shotgun (WGS) entry which is preliminary data.</text>
</comment>
<dbReference type="PANTHER" id="PTHR37937:SF1">
    <property type="entry name" value="CONJUGATIVE TRANSFER: DNA TRANSPORT"/>
    <property type="match status" value="1"/>
</dbReference>
<dbReference type="InterPro" id="IPR051539">
    <property type="entry name" value="T4SS-coupling_protein"/>
</dbReference>
<keyword evidence="9" id="KW-1185">Reference proteome</keyword>
<comment type="subcellular location">
    <subcellularLocation>
        <location evidence="1">Cell membrane</location>
        <topology evidence="1">Multi-pass membrane protein</topology>
    </subcellularLocation>
</comment>
<dbReference type="Pfam" id="PF10412">
    <property type="entry name" value="TrwB_AAD_bind"/>
    <property type="match status" value="1"/>
</dbReference>
<dbReference type="Proteomes" id="UP000242418">
    <property type="component" value="Unassembled WGS sequence"/>
</dbReference>
<evidence type="ECO:0000256" key="1">
    <source>
        <dbReference type="ARBA" id="ARBA00004651"/>
    </source>
</evidence>
<evidence type="ECO:0000256" key="2">
    <source>
        <dbReference type="ARBA" id="ARBA00022475"/>
    </source>
</evidence>
<organism evidence="8 9">
    <name type="scientific">Pseudomonas peli</name>
    <dbReference type="NCBI Taxonomy" id="592361"/>
    <lineage>
        <taxon>Bacteria</taxon>
        <taxon>Pseudomonadati</taxon>
        <taxon>Pseudomonadota</taxon>
        <taxon>Gammaproteobacteria</taxon>
        <taxon>Pseudomonadales</taxon>
        <taxon>Pseudomonadaceae</taxon>
        <taxon>Pseudomonas</taxon>
    </lineage>
</organism>
<dbReference type="Gene3D" id="3.40.50.300">
    <property type="entry name" value="P-loop containing nucleotide triphosphate hydrolases"/>
    <property type="match status" value="2"/>
</dbReference>
<dbReference type="PANTHER" id="PTHR37937">
    <property type="entry name" value="CONJUGATIVE TRANSFER: DNA TRANSPORT"/>
    <property type="match status" value="1"/>
</dbReference>
<feature type="domain" description="Type IV secretion system coupling protein TraD DNA-binding" evidence="7">
    <location>
        <begin position="111"/>
        <end position="491"/>
    </location>
</feature>
<evidence type="ECO:0000256" key="5">
    <source>
        <dbReference type="ARBA" id="ARBA00023136"/>
    </source>
</evidence>
<proteinExistence type="predicted"/>
<dbReference type="InterPro" id="IPR019476">
    <property type="entry name" value="T4SS_TraD_DNA-bd"/>
</dbReference>
<reference evidence="8 9" key="1">
    <citation type="submission" date="2016-10" db="EMBL/GenBank/DDBJ databases">
        <authorList>
            <person name="Varghese N."/>
            <person name="Submissions S."/>
        </authorList>
    </citation>
    <scope>NUCLEOTIDE SEQUENCE [LARGE SCALE GENOMIC DNA]</scope>
    <source>
        <strain evidence="8 9">DSM 17833</strain>
    </source>
</reference>